<organism evidence="2 3">
    <name type="scientific">Gossypium stocksii</name>
    <dbReference type="NCBI Taxonomy" id="47602"/>
    <lineage>
        <taxon>Eukaryota</taxon>
        <taxon>Viridiplantae</taxon>
        <taxon>Streptophyta</taxon>
        <taxon>Embryophyta</taxon>
        <taxon>Tracheophyta</taxon>
        <taxon>Spermatophyta</taxon>
        <taxon>Magnoliopsida</taxon>
        <taxon>eudicotyledons</taxon>
        <taxon>Gunneridae</taxon>
        <taxon>Pentapetalae</taxon>
        <taxon>rosids</taxon>
        <taxon>malvids</taxon>
        <taxon>Malvales</taxon>
        <taxon>Malvaceae</taxon>
        <taxon>Malvoideae</taxon>
        <taxon>Gossypium</taxon>
    </lineage>
</organism>
<dbReference type="AlphaFoldDB" id="A0A9D3ZLU2"/>
<evidence type="ECO:0000313" key="2">
    <source>
        <dbReference type="EMBL" id="KAH1046697.1"/>
    </source>
</evidence>
<evidence type="ECO:0000313" key="3">
    <source>
        <dbReference type="Proteomes" id="UP000828251"/>
    </source>
</evidence>
<feature type="non-terminal residue" evidence="2">
    <location>
        <position position="1"/>
    </location>
</feature>
<gene>
    <name evidence="2" type="ORF">J1N35_037481</name>
</gene>
<protein>
    <submittedName>
        <fullName evidence="2">Uncharacterized protein</fullName>
    </submittedName>
</protein>
<name>A0A9D3ZLU2_9ROSI</name>
<evidence type="ECO:0000256" key="1">
    <source>
        <dbReference type="SAM" id="MobiDB-lite"/>
    </source>
</evidence>
<accession>A0A9D3ZLU2</accession>
<sequence>GFLLKDEPYVGHDELVFLIVEKHNWSKFCLHPGDVVGKVVREFYANSLDSPFIYVRGATIDKGKATEEELEKSTFVELEKDAEEGKEETNAPATIPATTAEK</sequence>
<feature type="compositionally biased region" description="Low complexity" evidence="1">
    <location>
        <begin position="90"/>
        <end position="102"/>
    </location>
</feature>
<dbReference type="EMBL" id="JAIQCV010000011">
    <property type="protein sequence ID" value="KAH1046697.1"/>
    <property type="molecule type" value="Genomic_DNA"/>
</dbReference>
<proteinExistence type="predicted"/>
<feature type="region of interest" description="Disordered" evidence="1">
    <location>
        <begin position="80"/>
        <end position="102"/>
    </location>
</feature>
<reference evidence="2 3" key="1">
    <citation type="journal article" date="2021" name="Plant Biotechnol. J.">
        <title>Multi-omics assisted identification of the key and species-specific regulatory components of drought-tolerant mechanisms in Gossypium stocksii.</title>
        <authorList>
            <person name="Yu D."/>
            <person name="Ke L."/>
            <person name="Zhang D."/>
            <person name="Wu Y."/>
            <person name="Sun Y."/>
            <person name="Mei J."/>
            <person name="Sun J."/>
            <person name="Sun Y."/>
        </authorList>
    </citation>
    <scope>NUCLEOTIDE SEQUENCE [LARGE SCALE GENOMIC DNA]</scope>
    <source>
        <strain evidence="3">cv. E1</strain>
        <tissue evidence="2">Leaf</tissue>
    </source>
</reference>
<keyword evidence="3" id="KW-1185">Reference proteome</keyword>
<comment type="caution">
    <text evidence="2">The sequence shown here is derived from an EMBL/GenBank/DDBJ whole genome shotgun (WGS) entry which is preliminary data.</text>
</comment>
<dbReference type="Proteomes" id="UP000828251">
    <property type="component" value="Unassembled WGS sequence"/>
</dbReference>
<feature type="non-terminal residue" evidence="2">
    <location>
        <position position="102"/>
    </location>
</feature>